<dbReference type="InterPro" id="IPR016032">
    <property type="entry name" value="Sig_transdc_resp-reg_C-effctor"/>
</dbReference>
<comment type="similarity">
    <text evidence="1">Belongs to the AfsR/DnrI/RedD regulatory family.</text>
</comment>
<evidence type="ECO:0000313" key="5">
    <source>
        <dbReference type="Proteomes" id="UP001058098"/>
    </source>
</evidence>
<keyword evidence="5" id="KW-1185">Reference proteome</keyword>
<accession>A0ABY5R146</accession>
<dbReference type="InterPro" id="IPR036388">
    <property type="entry name" value="WH-like_DNA-bd_sf"/>
</dbReference>
<dbReference type="InterPro" id="IPR011990">
    <property type="entry name" value="TPR-like_helical_dom_sf"/>
</dbReference>
<dbReference type="InterPro" id="IPR005158">
    <property type="entry name" value="BTAD"/>
</dbReference>
<protein>
    <submittedName>
        <fullName evidence="4">Winged helix-turn-helix domain-containing protein</fullName>
    </submittedName>
</protein>
<reference evidence="4" key="1">
    <citation type="submission" date="2020-09" db="EMBL/GenBank/DDBJ databases">
        <title>Rhizobia associated with sainfoin plants.</title>
        <authorList>
            <person name="Asharfi S."/>
            <person name="Kuzmanovic N."/>
            <person name="Bunk B."/>
            <person name="Sproeer C."/>
            <person name="Becker M."/>
            <person name="Thuenen T."/>
        </authorList>
    </citation>
    <scope>NUCLEOTIDE SEQUENCE</scope>
    <source>
        <strain evidence="4">OM4</strain>
    </source>
</reference>
<dbReference type="Proteomes" id="UP001058098">
    <property type="component" value="Chromosome"/>
</dbReference>
<proteinExistence type="inferred from homology"/>
<dbReference type="Pfam" id="PF03704">
    <property type="entry name" value="BTAD"/>
    <property type="match status" value="1"/>
</dbReference>
<dbReference type="EMBL" id="CP062229">
    <property type="protein sequence ID" value="UVC17053.1"/>
    <property type="molecule type" value="Genomic_DNA"/>
</dbReference>
<dbReference type="InterPro" id="IPR001867">
    <property type="entry name" value="OmpR/PhoB-type_DNA-bd"/>
</dbReference>
<keyword evidence="2" id="KW-0238">DNA-binding</keyword>
<dbReference type="SUPFAM" id="SSF46894">
    <property type="entry name" value="C-terminal effector domain of the bipartite response regulators"/>
    <property type="match status" value="1"/>
</dbReference>
<evidence type="ECO:0000256" key="2">
    <source>
        <dbReference type="ARBA" id="ARBA00023125"/>
    </source>
</evidence>
<dbReference type="PANTHER" id="PTHR35807">
    <property type="entry name" value="TRANSCRIPTIONAL REGULATOR REDD-RELATED"/>
    <property type="match status" value="1"/>
</dbReference>
<gene>
    <name evidence="4" type="ORF">IHQ72_07945</name>
</gene>
<dbReference type="Pfam" id="PF00486">
    <property type="entry name" value="Trans_reg_C"/>
    <property type="match status" value="1"/>
</dbReference>
<dbReference type="SMART" id="SM01043">
    <property type="entry name" value="BTAD"/>
    <property type="match status" value="1"/>
</dbReference>
<dbReference type="Gene3D" id="1.10.10.10">
    <property type="entry name" value="Winged helix-like DNA-binding domain superfamily/Winged helix DNA-binding domain"/>
    <property type="match status" value="1"/>
</dbReference>
<dbReference type="SUPFAM" id="SSF48452">
    <property type="entry name" value="TPR-like"/>
    <property type="match status" value="1"/>
</dbReference>
<evidence type="ECO:0000313" key="4">
    <source>
        <dbReference type="EMBL" id="UVC17053.1"/>
    </source>
</evidence>
<sequence length="278" mass="31173">MVSLIALGGLVVGDVDLGHRISLSPKEGELFAFILTRNGHRVKKARIFSDFWPDRTDGDARQVLNTCICEIRKKLSRFEEKVKIGSLDVTRDEVTFVGEARVDSVTFSAAVTSFLSRANASVFDELGDLELSRAYDVLSSYKGSFLEGYDTGWISPERTRLEELYLQGNRMCTRLFAKRARIEPAIESARKILEVDHFHEGAHCDLIRLLALNGQRAAALRQYNYYSDILHDELGIEPLKEAAILREKIVTGRLFADFDTELRKVGEALCPSNAVAEA</sequence>
<name>A0ABY5R146_9HYPH</name>
<organism evidence="4 5">
    <name type="scientific">Mesorhizobium onobrychidis</name>
    <dbReference type="NCBI Taxonomy" id="2775404"/>
    <lineage>
        <taxon>Bacteria</taxon>
        <taxon>Pseudomonadati</taxon>
        <taxon>Pseudomonadota</taxon>
        <taxon>Alphaproteobacteria</taxon>
        <taxon>Hyphomicrobiales</taxon>
        <taxon>Phyllobacteriaceae</taxon>
        <taxon>Mesorhizobium</taxon>
    </lineage>
</organism>
<dbReference type="RefSeq" id="WP_258121927.1">
    <property type="nucleotide sequence ID" value="NZ_CP062229.1"/>
</dbReference>
<evidence type="ECO:0000259" key="3">
    <source>
        <dbReference type="SMART" id="SM01043"/>
    </source>
</evidence>
<dbReference type="Gene3D" id="1.25.40.10">
    <property type="entry name" value="Tetratricopeptide repeat domain"/>
    <property type="match status" value="1"/>
</dbReference>
<feature type="domain" description="Bacterial transcriptional activator" evidence="3">
    <location>
        <begin position="102"/>
        <end position="245"/>
    </location>
</feature>
<dbReference type="InterPro" id="IPR051677">
    <property type="entry name" value="AfsR-DnrI-RedD_regulator"/>
</dbReference>
<evidence type="ECO:0000256" key="1">
    <source>
        <dbReference type="ARBA" id="ARBA00005820"/>
    </source>
</evidence>